<gene>
    <name evidence="1" type="ORF">K7J14_01260</name>
</gene>
<dbReference type="Proteomes" id="UP001198163">
    <property type="component" value="Unassembled WGS sequence"/>
</dbReference>
<reference evidence="1" key="1">
    <citation type="submission" date="2021-08" db="EMBL/GenBank/DDBJ databases">
        <title>Comparative analyses of Brucepasteria parasyntrophica and Teretinema zuelzerae.</title>
        <authorList>
            <person name="Song Y."/>
            <person name="Brune A."/>
        </authorList>
    </citation>
    <scope>NUCLEOTIDE SEQUENCE</scope>
    <source>
        <strain evidence="1">DSM 1903</strain>
    </source>
</reference>
<protein>
    <submittedName>
        <fullName evidence="1">Uncharacterized protein</fullName>
    </submittedName>
</protein>
<keyword evidence="2" id="KW-1185">Reference proteome</keyword>
<dbReference type="RefSeq" id="WP_230752244.1">
    <property type="nucleotide sequence ID" value="NZ_JAINWA010000001.1"/>
</dbReference>
<sequence>MVAQDVIGHLIDVERLAYDLLLDAQTEADRRKAAAKEKADAEFKAAYEQIISRLEEELKREKKACDDRLSSEYSRFDSELTSIPKDYQSMAAYLESVTAGL</sequence>
<evidence type="ECO:0000313" key="1">
    <source>
        <dbReference type="EMBL" id="MCD1653325.1"/>
    </source>
</evidence>
<organism evidence="1 2">
    <name type="scientific">Teretinema zuelzerae</name>
    <dbReference type="NCBI Taxonomy" id="156"/>
    <lineage>
        <taxon>Bacteria</taxon>
        <taxon>Pseudomonadati</taxon>
        <taxon>Spirochaetota</taxon>
        <taxon>Spirochaetia</taxon>
        <taxon>Spirochaetales</taxon>
        <taxon>Treponemataceae</taxon>
        <taxon>Teretinema</taxon>
    </lineage>
</organism>
<evidence type="ECO:0000313" key="2">
    <source>
        <dbReference type="Proteomes" id="UP001198163"/>
    </source>
</evidence>
<dbReference type="AlphaFoldDB" id="A0AAE3EFT2"/>
<accession>A0AAE3EFT2</accession>
<name>A0AAE3EFT2_9SPIR</name>
<dbReference type="EMBL" id="JAINWA010000001">
    <property type="protein sequence ID" value="MCD1653325.1"/>
    <property type="molecule type" value="Genomic_DNA"/>
</dbReference>
<comment type="caution">
    <text evidence="1">The sequence shown here is derived from an EMBL/GenBank/DDBJ whole genome shotgun (WGS) entry which is preliminary data.</text>
</comment>
<proteinExistence type="predicted"/>